<name>F0X1X1_9STRA</name>
<sequence>MEEAVQDGYVLNYWAVGYLMRCISQSECYSLKIKASNALISTEGIGGIFSHLPSINRPTGTDVSAKQTLSVTPVGTSQEHRAHLPLDIEHMNHSYLKRNEFEPEEVCLYGKLAFSAPRCEQCLQTKSGSGILKKYVLLQRKGSNFLNVIKTSDSKLLLKFCHRWKFCRRATAILSINLYKLFKHKVSSPVTQSGNIPKMHGTVMENFTIFPPNKGIPRTKDSYEEQLQEIDLSTHCLSTIMAFHAKNSPCWLFTSTTLGQGNVGMSQTLPKQQIMAAFTSLILDIPFSTNSEIAYSWKADDTFGCEHAELMPDIMCDYELNRMKNNLDLNNLPDGNEGSPPVSDTTNSRAVNVANVVVIKWTALDPENGEEVVAFGNPCICLSRNRKVVLISVNKRYVWMVDSGSLPNCKACDRRVTFGPQFPYNQFLRQIPVKHVRVMLCKSEKRKRSETDEVKFEEENLEKDETRSEKQSGIRKHIQIYRKRLSVNKAM</sequence>
<gene>
    <name evidence="2" type="primary">AlNc14C722G12448</name>
    <name evidence="2" type="ORF">ALNC14_139720</name>
</gene>
<dbReference type="EMBL" id="FR824687">
    <property type="protein sequence ID" value="CCA27828.1"/>
    <property type="molecule type" value="Genomic_DNA"/>
</dbReference>
<feature type="compositionally biased region" description="Basic and acidic residues" evidence="1">
    <location>
        <begin position="452"/>
        <end position="472"/>
    </location>
</feature>
<reference evidence="2" key="2">
    <citation type="submission" date="2011-02" db="EMBL/GenBank/DDBJ databases">
        <authorList>
            <person name="MacLean D."/>
        </authorList>
    </citation>
    <scope>NUCLEOTIDE SEQUENCE</scope>
</reference>
<accession>F0X1X1</accession>
<feature type="region of interest" description="Disordered" evidence="1">
    <location>
        <begin position="452"/>
        <end position="473"/>
    </location>
</feature>
<evidence type="ECO:0000313" key="2">
    <source>
        <dbReference type="EMBL" id="CCA27828.1"/>
    </source>
</evidence>
<dbReference type="AlphaFoldDB" id="F0X1X1"/>
<reference evidence="2" key="1">
    <citation type="journal article" date="2011" name="PLoS Biol.">
        <title>Gene gain and loss during evolution of obligate parasitism in the white rust pathogen of Arabidopsis thaliana.</title>
        <authorList>
            <person name="Kemen E."/>
            <person name="Gardiner A."/>
            <person name="Schultz-Larsen T."/>
            <person name="Kemen A.C."/>
            <person name="Balmuth A.L."/>
            <person name="Robert-Seilaniantz A."/>
            <person name="Bailey K."/>
            <person name="Holub E."/>
            <person name="Studholme D.J."/>
            <person name="Maclean D."/>
            <person name="Jones J.D."/>
        </authorList>
    </citation>
    <scope>NUCLEOTIDE SEQUENCE</scope>
</reference>
<organism evidence="2">
    <name type="scientific">Albugo laibachii Nc14</name>
    <dbReference type="NCBI Taxonomy" id="890382"/>
    <lineage>
        <taxon>Eukaryota</taxon>
        <taxon>Sar</taxon>
        <taxon>Stramenopiles</taxon>
        <taxon>Oomycota</taxon>
        <taxon>Peronosporomycetes</taxon>
        <taxon>Albuginales</taxon>
        <taxon>Albuginaceae</taxon>
        <taxon>Albugo</taxon>
    </lineage>
</organism>
<protein>
    <submittedName>
        <fullName evidence="2">AlNc14C722G12448 protein</fullName>
    </submittedName>
</protein>
<dbReference type="HOGENOM" id="CLU_028942_0_0_1"/>
<evidence type="ECO:0000256" key="1">
    <source>
        <dbReference type="SAM" id="MobiDB-lite"/>
    </source>
</evidence>
<proteinExistence type="predicted"/>